<protein>
    <submittedName>
        <fullName evidence="2 4">Uncharacterized protein</fullName>
    </submittedName>
</protein>
<organism evidence="4">
    <name type="scientific">Gongylonema pulchrum</name>
    <dbReference type="NCBI Taxonomy" id="637853"/>
    <lineage>
        <taxon>Eukaryota</taxon>
        <taxon>Metazoa</taxon>
        <taxon>Ecdysozoa</taxon>
        <taxon>Nematoda</taxon>
        <taxon>Chromadorea</taxon>
        <taxon>Rhabditida</taxon>
        <taxon>Spirurina</taxon>
        <taxon>Spiruromorpha</taxon>
        <taxon>Spiruroidea</taxon>
        <taxon>Gongylonematidae</taxon>
        <taxon>Gongylonema</taxon>
    </lineage>
</organism>
<reference evidence="2 3" key="2">
    <citation type="submission" date="2018-11" db="EMBL/GenBank/DDBJ databases">
        <authorList>
            <consortium name="Pathogen Informatics"/>
        </authorList>
    </citation>
    <scope>NUCLEOTIDE SEQUENCE [LARGE SCALE GENOMIC DNA]</scope>
</reference>
<dbReference type="WBParaSite" id="GPUH_0001704001-mRNA-1">
    <property type="protein sequence ID" value="GPUH_0001704001-mRNA-1"/>
    <property type="gene ID" value="GPUH_0001704001"/>
</dbReference>
<dbReference type="Proteomes" id="UP000271098">
    <property type="component" value="Unassembled WGS sequence"/>
</dbReference>
<evidence type="ECO:0000313" key="3">
    <source>
        <dbReference type="Proteomes" id="UP000271098"/>
    </source>
</evidence>
<sequence length="70" mass="7518">MSAERPVAVSRLELLGVRVCERLDESIQLLLLFRAHTAAAAAETSPFAMLPMPGSDGVASRKRPMGMPPL</sequence>
<gene>
    <name evidence="2" type="ORF">GPUH_LOCUS17018</name>
</gene>
<reference evidence="4" key="1">
    <citation type="submission" date="2016-06" db="UniProtKB">
        <authorList>
            <consortium name="WormBaseParasite"/>
        </authorList>
    </citation>
    <scope>IDENTIFICATION</scope>
</reference>
<evidence type="ECO:0000256" key="1">
    <source>
        <dbReference type="SAM" id="MobiDB-lite"/>
    </source>
</evidence>
<proteinExistence type="predicted"/>
<keyword evidence="3" id="KW-1185">Reference proteome</keyword>
<dbReference type="EMBL" id="UYRT01084561">
    <property type="protein sequence ID" value="VDN29013.1"/>
    <property type="molecule type" value="Genomic_DNA"/>
</dbReference>
<name>A0A183E7S7_9BILA</name>
<evidence type="ECO:0000313" key="4">
    <source>
        <dbReference type="WBParaSite" id="GPUH_0001704001-mRNA-1"/>
    </source>
</evidence>
<dbReference type="AlphaFoldDB" id="A0A183E7S7"/>
<feature type="region of interest" description="Disordered" evidence="1">
    <location>
        <begin position="51"/>
        <end position="70"/>
    </location>
</feature>
<accession>A0A183E7S7</accession>
<evidence type="ECO:0000313" key="2">
    <source>
        <dbReference type="EMBL" id="VDN29013.1"/>
    </source>
</evidence>